<feature type="binding site" evidence="10">
    <location>
        <begin position="175"/>
        <end position="178"/>
    </location>
    <ligand>
        <name>pyridoxal 5'-phosphate</name>
        <dbReference type="ChEBI" id="CHEBI:597326"/>
    </ligand>
</feature>
<feature type="transmembrane region" description="Helical" evidence="12">
    <location>
        <begin position="944"/>
        <end position="961"/>
    </location>
</feature>
<dbReference type="GO" id="GO:0043420">
    <property type="term" value="P:anthranilate metabolic process"/>
    <property type="evidence" value="ECO:0007669"/>
    <property type="project" value="UniProtKB-UniRule"/>
</dbReference>
<feature type="binding site" evidence="10">
    <location>
        <position position="264"/>
    </location>
    <ligand>
        <name>pyridoxal 5'-phosphate</name>
        <dbReference type="ChEBI" id="CHEBI:597326"/>
    </ligand>
</feature>
<feature type="transmembrane region" description="Helical" evidence="12">
    <location>
        <begin position="704"/>
        <end position="724"/>
    </location>
</feature>
<feature type="binding site" evidence="10">
    <location>
        <position position="286"/>
    </location>
    <ligand>
        <name>pyridoxal 5'-phosphate</name>
        <dbReference type="ChEBI" id="CHEBI:597326"/>
    </ligand>
</feature>
<dbReference type="EMBL" id="JAPQKI010000001">
    <property type="protein sequence ID" value="KAJ5112447.1"/>
    <property type="molecule type" value="Genomic_DNA"/>
</dbReference>
<evidence type="ECO:0000256" key="9">
    <source>
        <dbReference type="ARBA" id="ARBA00023136"/>
    </source>
</evidence>
<dbReference type="Pfam" id="PF22580">
    <property type="entry name" value="KYNU_C"/>
    <property type="match status" value="1"/>
</dbReference>
<dbReference type="InterPro" id="IPR020846">
    <property type="entry name" value="MFS_dom"/>
</dbReference>
<feature type="transmembrane region" description="Helical" evidence="12">
    <location>
        <begin position="584"/>
        <end position="604"/>
    </location>
</feature>
<protein>
    <recommendedName>
        <fullName evidence="10">Kynureninase</fullName>
        <ecNumber evidence="10">3.7.1.3</ecNumber>
    </recommendedName>
    <alternativeName>
        <fullName evidence="10">Biosynthesis of nicotinic acid protein 5</fullName>
    </alternativeName>
    <alternativeName>
        <fullName evidence="10">L-kynurenine hydrolase</fullName>
    </alternativeName>
</protein>
<feature type="transmembrane region" description="Helical" evidence="12">
    <location>
        <begin position="674"/>
        <end position="692"/>
    </location>
</feature>
<dbReference type="NCBIfam" id="TIGR01814">
    <property type="entry name" value="kynureninase"/>
    <property type="match status" value="1"/>
</dbReference>
<dbReference type="Proteomes" id="UP001149074">
    <property type="component" value="Unassembled WGS sequence"/>
</dbReference>
<evidence type="ECO:0000256" key="1">
    <source>
        <dbReference type="ARBA" id="ARBA00004141"/>
    </source>
</evidence>
<dbReference type="Gene3D" id="1.20.1250.20">
    <property type="entry name" value="MFS general substrate transporter like domains"/>
    <property type="match status" value="1"/>
</dbReference>
<evidence type="ECO:0000313" key="14">
    <source>
        <dbReference type="EMBL" id="KAJ5112447.1"/>
    </source>
</evidence>
<dbReference type="GO" id="GO:0019441">
    <property type="term" value="P:L-tryptophan catabolic process to kynurenine"/>
    <property type="evidence" value="ECO:0007669"/>
    <property type="project" value="TreeGrafter"/>
</dbReference>
<evidence type="ECO:0000256" key="12">
    <source>
        <dbReference type="SAM" id="Phobius"/>
    </source>
</evidence>
<comment type="subunit">
    <text evidence="10">Homodimer.</text>
</comment>
<keyword evidence="8 12" id="KW-1133">Transmembrane helix</keyword>
<feature type="transmembrane region" description="Helical" evidence="12">
    <location>
        <begin position="549"/>
        <end position="569"/>
    </location>
</feature>
<comment type="function">
    <text evidence="10">Catalyzes the cleavage of L-kynurenine (L-Kyn) and L-3-hydroxykynurenine (L-3OHKyn) into anthranilic acid (AA) and 3-hydroxyanthranilic acid (3-OHAA), respectively.</text>
</comment>
<dbReference type="FunFam" id="3.40.640.10:FF:000031">
    <property type="entry name" value="Kynureninase"/>
    <property type="match status" value="1"/>
</dbReference>
<proteinExistence type="inferred from homology"/>
<reference evidence="14" key="2">
    <citation type="journal article" date="2023" name="IMA Fungus">
        <title>Comparative genomic study of the Penicillium genus elucidates a diverse pangenome and 15 lateral gene transfer events.</title>
        <authorList>
            <person name="Petersen C."/>
            <person name="Sorensen T."/>
            <person name="Nielsen M.R."/>
            <person name="Sondergaard T.E."/>
            <person name="Sorensen J.L."/>
            <person name="Fitzpatrick D.A."/>
            <person name="Frisvad J.C."/>
            <person name="Nielsen K.L."/>
        </authorList>
    </citation>
    <scope>NUCLEOTIDE SEQUENCE</scope>
    <source>
        <strain evidence="14">IBT 30761</strain>
    </source>
</reference>
<evidence type="ECO:0000313" key="15">
    <source>
        <dbReference type="Proteomes" id="UP001149074"/>
    </source>
</evidence>
<feature type="compositionally biased region" description="Polar residues" evidence="11">
    <location>
        <begin position="507"/>
        <end position="524"/>
    </location>
</feature>
<feature type="transmembrane region" description="Helical" evidence="12">
    <location>
        <begin position="881"/>
        <end position="904"/>
    </location>
</feature>
<comment type="catalytic activity">
    <reaction evidence="10">
        <text>3-hydroxy-L-kynurenine + H2O = 3-hydroxyanthranilate + L-alanine + H(+)</text>
        <dbReference type="Rhea" id="RHEA:25143"/>
        <dbReference type="ChEBI" id="CHEBI:15377"/>
        <dbReference type="ChEBI" id="CHEBI:15378"/>
        <dbReference type="ChEBI" id="CHEBI:36559"/>
        <dbReference type="ChEBI" id="CHEBI:57972"/>
        <dbReference type="ChEBI" id="CHEBI:58125"/>
    </reaction>
</comment>
<dbReference type="GO" id="GO:0030429">
    <property type="term" value="F:kynureninase activity"/>
    <property type="evidence" value="ECO:0007669"/>
    <property type="project" value="UniProtKB-UniRule"/>
</dbReference>
<evidence type="ECO:0000256" key="5">
    <source>
        <dbReference type="ARBA" id="ARBA00022692"/>
    </source>
</evidence>
<feature type="transmembrane region" description="Helical" evidence="12">
    <location>
        <begin position="967"/>
        <end position="990"/>
    </location>
</feature>
<dbReference type="InterPro" id="IPR011701">
    <property type="entry name" value="MFS"/>
</dbReference>
<dbReference type="Pfam" id="PF07690">
    <property type="entry name" value="MFS_1"/>
    <property type="match status" value="1"/>
</dbReference>
<evidence type="ECO:0000256" key="6">
    <source>
        <dbReference type="ARBA" id="ARBA00022801"/>
    </source>
</evidence>
<evidence type="ECO:0000256" key="2">
    <source>
        <dbReference type="ARBA" id="ARBA00022448"/>
    </source>
</evidence>
<comment type="subcellular location">
    <subcellularLocation>
        <location evidence="10">Cytoplasm</location>
    </subcellularLocation>
    <subcellularLocation>
        <location evidence="1">Membrane</location>
        <topology evidence="1">Multi-pass membrane protein</topology>
    </subcellularLocation>
</comment>
<dbReference type="HAMAP" id="MF_01970">
    <property type="entry name" value="Kynureninase"/>
    <property type="match status" value="1"/>
</dbReference>
<feature type="transmembrane region" description="Helical" evidence="12">
    <location>
        <begin position="910"/>
        <end position="932"/>
    </location>
</feature>
<comment type="similarity">
    <text evidence="10">Belongs to the kynureninase family.</text>
</comment>
<reference evidence="14" key="1">
    <citation type="submission" date="2022-11" db="EMBL/GenBank/DDBJ databases">
        <authorList>
            <person name="Petersen C."/>
        </authorList>
    </citation>
    <scope>NUCLEOTIDE SEQUENCE</scope>
    <source>
        <strain evidence="14">IBT 30761</strain>
    </source>
</reference>
<feature type="region of interest" description="Disordered" evidence="11">
    <location>
        <begin position="1005"/>
        <end position="1024"/>
    </location>
</feature>
<feature type="binding site" evidence="10">
    <location>
        <position position="147"/>
    </location>
    <ligand>
        <name>pyridoxal 5'-phosphate</name>
        <dbReference type="ChEBI" id="CHEBI:597326"/>
    </ligand>
</feature>
<keyword evidence="9 12" id="KW-0472">Membrane</keyword>
<dbReference type="Gene3D" id="1.20.1720.10">
    <property type="entry name" value="Multidrug resistance protein D"/>
    <property type="match status" value="1"/>
</dbReference>
<dbReference type="Gene3D" id="3.90.1150.10">
    <property type="entry name" value="Aspartate Aminotransferase, domain 1"/>
    <property type="match status" value="1"/>
</dbReference>
<dbReference type="InterPro" id="IPR015421">
    <property type="entry name" value="PyrdxlP-dep_Trfase_major"/>
</dbReference>
<dbReference type="GO" id="GO:0030170">
    <property type="term" value="F:pyridoxal phosphate binding"/>
    <property type="evidence" value="ECO:0007669"/>
    <property type="project" value="UniProtKB-UniRule"/>
</dbReference>
<dbReference type="InterPro" id="IPR036259">
    <property type="entry name" value="MFS_trans_sf"/>
</dbReference>
<feature type="transmembrane region" description="Helical" evidence="12">
    <location>
        <begin position="823"/>
        <end position="846"/>
    </location>
</feature>
<dbReference type="FunFam" id="1.20.1720.10:FF:000009">
    <property type="entry name" value="MFS multidrug transporter"/>
    <property type="match status" value="1"/>
</dbReference>
<dbReference type="AlphaFoldDB" id="A0A9W9G6U5"/>
<keyword evidence="3 10" id="KW-0963">Cytoplasm</keyword>
<dbReference type="GO" id="GO:0016020">
    <property type="term" value="C:membrane"/>
    <property type="evidence" value="ECO:0007669"/>
    <property type="project" value="UniProtKB-SubCell"/>
</dbReference>
<dbReference type="GO" id="GO:0097053">
    <property type="term" value="P:L-kynurenine catabolic process"/>
    <property type="evidence" value="ECO:0007669"/>
    <property type="project" value="UniProtKB-UniRule"/>
</dbReference>
<name>A0A9W9G6U5_9EURO</name>
<dbReference type="SUPFAM" id="SSF53383">
    <property type="entry name" value="PLP-dependent transferases"/>
    <property type="match status" value="1"/>
</dbReference>
<feature type="binding site" evidence="10">
    <location>
        <position position="326"/>
    </location>
    <ligand>
        <name>pyridoxal 5'-phosphate</name>
        <dbReference type="ChEBI" id="CHEBI:597326"/>
    </ligand>
</feature>
<feature type="transmembrane region" description="Helical" evidence="12">
    <location>
        <begin position="780"/>
        <end position="803"/>
    </location>
</feature>
<feature type="modified residue" description="N6-(pyridoxal phosphate)lysine" evidence="10">
    <location>
        <position position="287"/>
    </location>
</feature>
<feature type="transmembrane region" description="Helical" evidence="12">
    <location>
        <begin position="616"/>
        <end position="633"/>
    </location>
</feature>
<dbReference type="InterPro" id="IPR015424">
    <property type="entry name" value="PyrdxlP-dep_Trfase"/>
</dbReference>
<evidence type="ECO:0000256" key="8">
    <source>
        <dbReference type="ARBA" id="ARBA00022989"/>
    </source>
</evidence>
<dbReference type="InterPro" id="IPR010111">
    <property type="entry name" value="Kynureninase"/>
</dbReference>
<feature type="binding site" evidence="10">
    <location>
        <position position="148"/>
    </location>
    <ligand>
        <name>pyridoxal 5'-phosphate</name>
        <dbReference type="ChEBI" id="CHEBI:597326"/>
    </ligand>
</feature>
<dbReference type="PANTHER" id="PTHR14084:SF0">
    <property type="entry name" value="KYNURENINASE"/>
    <property type="match status" value="1"/>
</dbReference>
<organism evidence="14 15">
    <name type="scientific">Penicillium argentinense</name>
    <dbReference type="NCBI Taxonomy" id="1131581"/>
    <lineage>
        <taxon>Eukaryota</taxon>
        <taxon>Fungi</taxon>
        <taxon>Dikarya</taxon>
        <taxon>Ascomycota</taxon>
        <taxon>Pezizomycotina</taxon>
        <taxon>Eurotiomycetes</taxon>
        <taxon>Eurotiomycetidae</taxon>
        <taxon>Eurotiales</taxon>
        <taxon>Aspergillaceae</taxon>
        <taxon>Penicillium</taxon>
    </lineage>
</organism>
<keyword evidence="2" id="KW-0813">Transport</keyword>
<dbReference type="GO" id="GO:0005737">
    <property type="term" value="C:cytoplasm"/>
    <property type="evidence" value="ECO:0007669"/>
    <property type="project" value="UniProtKB-SubCell"/>
</dbReference>
<keyword evidence="5 12" id="KW-0812">Transmembrane</keyword>
<evidence type="ECO:0000259" key="13">
    <source>
        <dbReference type="PROSITE" id="PS50850"/>
    </source>
</evidence>
<dbReference type="PROSITE" id="PS50850">
    <property type="entry name" value="MFS"/>
    <property type="match status" value="1"/>
</dbReference>
<comment type="pathway">
    <text evidence="10">Amino-acid degradation; L-kynurenine degradation; L-alanine and anthranilate from L-kynurenine: step 1/1.</text>
</comment>
<keyword evidence="4 10" id="KW-0662">Pyridine nucleotide biosynthesis</keyword>
<evidence type="ECO:0000256" key="3">
    <source>
        <dbReference type="ARBA" id="ARBA00022490"/>
    </source>
</evidence>
<dbReference type="SUPFAM" id="SSF103473">
    <property type="entry name" value="MFS general substrate transporter"/>
    <property type="match status" value="1"/>
</dbReference>
<sequence length="1024" mass="113194">MGSRQHLRDMRTGPPLSYEDDIRAYKKEYAEALDAQDPLRQFRDEFLIPSKQDLKRKGLAVEEGCDESSDPRCIYFCGNSLGVQPRKTRHYIELYLRTWATKGVTGHFVPHEDQLLPPFVDVDTAGAKLMAPVVGALQSEVAVMGTLTANLHLLMASFYRPTSEKYKIILEGKAFPSDHYAIESQIRHHNFSPKEAMVLIEPENVDLPILSTEQILKVIDDNASSTALILLSAIQFYTGQYFDIERITAHAHSKGILIGWDCAHAAGNVDLRLHEWNVDFAAWCTYKYINSGPGGMAGLFVHEKHGRVDEKQPDSEETFRPRFAGWWGGDLKTRFNMENKFVPQPGAAGFQLSNPSVLDMNAVVASLEIFNRATMEEIRKKSLNLTGYLEHLLMKYPLDASLEEKPFTLITPSNPTERGAQLSFRLRPGLLDSVLRHLEENSVVIDERKPDVIRVAPAPLYNTYTEAPHWKWISLPQKTPYHIILLAEKSPMCLCRLHSGKAKMGTSAPTVTATADPESAQNTSGGAGNRSGDVADVDYSVFTISQRRYIVFMASWAGFFSPVSSQIYFPALNTLARDLHVPNSLMNLTLTSYMIFQGLSPMFIGDFADKAGRRPAYILCFTIYIAANIGLALQNNYAALFVLRCLQSAGSSTTIALSSGVVSDVATASRRGSYMGFVTAGSLLGPSIGPVIGGLLSQYLGWRAIFWFLVIFSGAFMIPFLVIFPETARGVVGDGSLPPQKWNMSLMNYLKSRKASEEGVESPASSPKQKLKFPNPFQTLAIVCQKDTIIILLSNAILFAGFYDVSATIPSIYNDLYGLDDLQIGLCYIPFGLGASIASILNGSFLDRNYRRIATKMGLPLVKNRHTDLRNFPIEKARLQIAFPMLSIGSLCILAFGWCLNYGVHLAAPTSILFIMGLTLTGAFNTVSTLLVDLYPTQAAKATAANNIVRCLLGAGATALIDPMLSAMGRGWCFTFIALVMLSTSPLLLWEIHRGPAWREARRQKDEAKKLAGEMSTGDEKTLR</sequence>
<dbReference type="EC" id="3.7.1.3" evidence="10"/>
<evidence type="ECO:0000256" key="4">
    <source>
        <dbReference type="ARBA" id="ARBA00022642"/>
    </source>
</evidence>
<dbReference type="GO" id="GO:0022857">
    <property type="term" value="F:transmembrane transporter activity"/>
    <property type="evidence" value="ECO:0007669"/>
    <property type="project" value="InterPro"/>
</dbReference>
<feature type="region of interest" description="Disordered" evidence="11">
    <location>
        <begin position="506"/>
        <end position="529"/>
    </location>
</feature>
<keyword evidence="7 10" id="KW-0663">Pyridoxal phosphate</keyword>
<gene>
    <name evidence="10" type="primary">BNA5</name>
    <name evidence="14" type="ORF">N7532_000492</name>
</gene>
<evidence type="ECO:0000256" key="11">
    <source>
        <dbReference type="SAM" id="MobiDB-lite"/>
    </source>
</evidence>
<evidence type="ECO:0000256" key="10">
    <source>
        <dbReference type="HAMAP-Rule" id="MF_03017"/>
    </source>
</evidence>
<keyword evidence="6 10" id="KW-0378">Hydrolase</keyword>
<dbReference type="GO" id="GO:0019805">
    <property type="term" value="P:quinolinate biosynthetic process"/>
    <property type="evidence" value="ECO:0007669"/>
    <property type="project" value="UniProtKB-UniRule"/>
</dbReference>
<feature type="binding site" evidence="10">
    <location>
        <position position="261"/>
    </location>
    <ligand>
        <name>pyridoxal 5'-phosphate</name>
        <dbReference type="ChEBI" id="CHEBI:597326"/>
    </ligand>
</feature>
<feature type="binding site" evidence="10">
    <location>
        <position position="354"/>
    </location>
    <ligand>
        <name>pyridoxal 5'-phosphate</name>
        <dbReference type="ChEBI" id="CHEBI:597326"/>
    </ligand>
</feature>
<comment type="catalytic activity">
    <reaction evidence="10">
        <text>L-kynurenine + H2O = anthranilate + L-alanine + H(+)</text>
        <dbReference type="Rhea" id="RHEA:16813"/>
        <dbReference type="ChEBI" id="CHEBI:15377"/>
        <dbReference type="ChEBI" id="CHEBI:15378"/>
        <dbReference type="ChEBI" id="CHEBI:16567"/>
        <dbReference type="ChEBI" id="CHEBI:57959"/>
        <dbReference type="ChEBI" id="CHEBI:57972"/>
        <dbReference type="EC" id="3.7.1.3"/>
    </reaction>
</comment>
<comment type="cofactor">
    <cofactor evidence="10">
        <name>pyridoxal 5'-phosphate</name>
        <dbReference type="ChEBI" id="CHEBI:597326"/>
    </cofactor>
</comment>
<dbReference type="InterPro" id="IPR015422">
    <property type="entry name" value="PyrdxlP-dep_Trfase_small"/>
</dbReference>
<dbReference type="Gene3D" id="3.40.640.10">
    <property type="entry name" value="Type I PLP-dependent aspartate aminotransferase-like (Major domain)"/>
    <property type="match status" value="1"/>
</dbReference>
<comment type="pathway">
    <text evidence="10">Cofactor biosynthesis; NAD(+) biosynthesis; quinolinate from L-kynurenine: step 2/3.</text>
</comment>
<keyword evidence="15" id="KW-1185">Reference proteome</keyword>
<feature type="binding site" evidence="10">
    <location>
        <position position="232"/>
    </location>
    <ligand>
        <name>pyridoxal 5'-phosphate</name>
        <dbReference type="ChEBI" id="CHEBI:597326"/>
    </ligand>
</feature>
<dbReference type="OrthoDB" id="440553at2759"/>
<evidence type="ECO:0000256" key="7">
    <source>
        <dbReference type="ARBA" id="ARBA00022898"/>
    </source>
</evidence>
<dbReference type="CDD" id="cd17323">
    <property type="entry name" value="MFS_Tpo1_MDR_like"/>
    <property type="match status" value="1"/>
</dbReference>
<accession>A0A9W9G6U5</accession>
<dbReference type="GO" id="GO:0034354">
    <property type="term" value="P:'de novo' NAD+ biosynthetic process from L-tryptophan"/>
    <property type="evidence" value="ECO:0007669"/>
    <property type="project" value="UniProtKB-UniRule"/>
</dbReference>
<feature type="domain" description="Major facilitator superfamily (MFS) profile" evidence="13">
    <location>
        <begin position="550"/>
        <end position="996"/>
    </location>
</feature>
<comment type="caution">
    <text evidence="14">The sequence shown here is derived from an EMBL/GenBank/DDBJ whole genome shotgun (WGS) entry which is preliminary data.</text>
</comment>
<dbReference type="PANTHER" id="PTHR14084">
    <property type="entry name" value="KYNURENINASE"/>
    <property type="match status" value="1"/>
</dbReference>